<sequence>MRKTATKPVSSGSLWYGPNLRRAPGLLKRRIPPVTTGGILPRTLPALRLLPRTVSLREVTYPLYPGGSFDLLGLADDPEAFAELKAIVTGKGLLENLADHSADPVNNNAWAHATNFFPGKLHEGLSNPTINLNEFPDRQIQIQINRIIDPLFIEK</sequence>
<feature type="binding site" description="axial binding residue" evidence="1">
    <location>
        <position position="116"/>
    </location>
    <ligand>
        <name>chlorophyll b</name>
        <dbReference type="ChEBI" id="CHEBI:61721"/>
        <label>1</label>
    </ligand>
    <ligandPart>
        <name>Mg</name>
        <dbReference type="ChEBI" id="CHEBI:25107"/>
    </ligandPart>
</feature>
<keyword evidence="2" id="KW-0603">Photosystem I</keyword>
<dbReference type="AlphaFoldDB" id="A0A2I0KWN9"/>
<comment type="caution">
    <text evidence="3">The sequence shown here is derived from an EMBL/GenBank/DDBJ whole genome shotgun (WGS) entry which is preliminary data.</text>
</comment>
<evidence type="ECO:0000313" key="3">
    <source>
        <dbReference type="EMBL" id="PKI72276.1"/>
    </source>
</evidence>
<evidence type="ECO:0000313" key="4">
    <source>
        <dbReference type="Proteomes" id="UP000233551"/>
    </source>
</evidence>
<evidence type="ECO:0000256" key="2">
    <source>
        <dbReference type="RuleBase" id="RU363080"/>
    </source>
</evidence>
<keyword evidence="4" id="KW-1185">Reference proteome</keyword>
<comment type="subcellular location">
    <subcellularLocation>
        <location evidence="2">Plastid</location>
        <location evidence="2">Chloroplast thylakoid membrane</location>
    </subcellularLocation>
</comment>
<feature type="binding site" description="axial binding residue" evidence="1">
    <location>
        <position position="56"/>
    </location>
    <ligand>
        <name>chlorophyll b</name>
        <dbReference type="ChEBI" id="CHEBI:61721"/>
        <label>1</label>
    </ligand>
    <ligandPart>
        <name>Mg</name>
        <dbReference type="ChEBI" id="CHEBI:25107"/>
    </ligandPart>
</feature>
<gene>
    <name evidence="3" type="ORF">CRG98_007350</name>
</gene>
<keyword evidence="2" id="KW-0157">Chromophore</keyword>
<dbReference type="SUPFAM" id="SSF103511">
    <property type="entry name" value="Chlorophyll a-b binding protein"/>
    <property type="match status" value="1"/>
</dbReference>
<dbReference type="EMBL" id="PGOL01000332">
    <property type="protein sequence ID" value="PKI72276.1"/>
    <property type="molecule type" value="Genomic_DNA"/>
</dbReference>
<dbReference type="Gene3D" id="1.10.3460.10">
    <property type="entry name" value="Chlorophyll a/b binding protein domain"/>
    <property type="match status" value="1"/>
</dbReference>
<keyword evidence="1 2" id="KW-0148">Chlorophyll</keyword>
<name>A0A2I0KWN9_PUNGR</name>
<accession>A0A2I0KWN9</accession>
<feature type="binding site" evidence="1">
    <location>
        <position position="100"/>
    </location>
    <ligand>
        <name>chlorophyll a</name>
        <dbReference type="ChEBI" id="CHEBI:58416"/>
        <label>1</label>
    </ligand>
</feature>
<keyword evidence="2" id="KW-0604">Photosystem II</keyword>
<keyword evidence="2" id="KW-0602">Photosynthesis</keyword>
<comment type="similarity">
    <text evidence="2">Belongs to the light-harvesting chlorophyll a/b-binding (LHC) protein family.</text>
</comment>
<feature type="binding site" evidence="1">
    <location>
        <position position="109"/>
    </location>
    <ligand>
        <name>chlorophyll a</name>
        <dbReference type="ChEBI" id="CHEBI:58416"/>
        <label>1</label>
    </ligand>
</feature>
<comment type="function">
    <text evidence="2">The light-harvesting complex (LHC) functions as a light receptor, it captures and delivers excitation energy to photosystems with which it is closely associated.</text>
</comment>
<keyword evidence="2" id="KW-0934">Plastid</keyword>
<reference evidence="3 4" key="1">
    <citation type="submission" date="2017-11" db="EMBL/GenBank/DDBJ databases">
        <title>De-novo sequencing of pomegranate (Punica granatum L.) genome.</title>
        <authorList>
            <person name="Akparov Z."/>
            <person name="Amiraslanov A."/>
            <person name="Hajiyeva S."/>
            <person name="Abbasov M."/>
            <person name="Kaur K."/>
            <person name="Hamwieh A."/>
            <person name="Solovyev V."/>
            <person name="Salamov A."/>
            <person name="Braich B."/>
            <person name="Kosarev P."/>
            <person name="Mahmoud A."/>
            <person name="Hajiyev E."/>
            <person name="Babayeva S."/>
            <person name="Izzatullayeva V."/>
            <person name="Mammadov A."/>
            <person name="Mammadov A."/>
            <person name="Sharifova S."/>
            <person name="Ojaghi J."/>
            <person name="Eynullazada K."/>
            <person name="Bayramov B."/>
            <person name="Abdulazimova A."/>
            <person name="Shahmuradov I."/>
        </authorList>
    </citation>
    <scope>NUCLEOTIDE SEQUENCE [LARGE SCALE GENOMIC DNA]</scope>
    <source>
        <strain evidence="4">cv. AG2017</strain>
        <tissue evidence="3">Leaf</tissue>
    </source>
</reference>
<dbReference type="STRING" id="22663.A0A2I0KWN9"/>
<dbReference type="PANTHER" id="PTHR21649">
    <property type="entry name" value="CHLOROPHYLL A/B BINDING PROTEIN"/>
    <property type="match status" value="1"/>
</dbReference>
<keyword evidence="2" id="KW-0793">Thylakoid</keyword>
<dbReference type="GO" id="GO:0009523">
    <property type="term" value="C:photosystem II"/>
    <property type="evidence" value="ECO:0007669"/>
    <property type="project" value="UniProtKB-KW"/>
</dbReference>
<dbReference type="GO" id="GO:0009522">
    <property type="term" value="C:photosystem I"/>
    <property type="evidence" value="ECO:0007669"/>
    <property type="project" value="UniProtKB-KW"/>
</dbReference>
<dbReference type="GO" id="GO:0009535">
    <property type="term" value="C:chloroplast thylakoid membrane"/>
    <property type="evidence" value="ECO:0007669"/>
    <property type="project" value="UniProtKB-SubCell"/>
</dbReference>
<dbReference type="GO" id="GO:0009765">
    <property type="term" value="P:photosynthesis, light harvesting"/>
    <property type="evidence" value="ECO:0007669"/>
    <property type="project" value="InterPro"/>
</dbReference>
<dbReference type="InterPro" id="IPR001344">
    <property type="entry name" value="Chloro_AB-bd_pln"/>
</dbReference>
<dbReference type="Proteomes" id="UP000233551">
    <property type="component" value="Unassembled WGS sequence"/>
</dbReference>
<evidence type="ECO:0000256" key="1">
    <source>
        <dbReference type="PIRSR" id="PIRSR601344-1"/>
    </source>
</evidence>
<protein>
    <recommendedName>
        <fullName evidence="2">Chlorophyll a-b binding protein, chloroplastic</fullName>
    </recommendedName>
</protein>
<proteinExistence type="inferred from homology"/>
<keyword evidence="2" id="KW-0150">Chloroplast</keyword>
<dbReference type="GO" id="GO:0016168">
    <property type="term" value="F:chlorophyll binding"/>
    <property type="evidence" value="ECO:0007669"/>
    <property type="project" value="UniProtKB-KW"/>
</dbReference>
<organism evidence="3 4">
    <name type="scientific">Punica granatum</name>
    <name type="common">Pomegranate</name>
    <dbReference type="NCBI Taxonomy" id="22663"/>
    <lineage>
        <taxon>Eukaryota</taxon>
        <taxon>Viridiplantae</taxon>
        <taxon>Streptophyta</taxon>
        <taxon>Embryophyta</taxon>
        <taxon>Tracheophyta</taxon>
        <taxon>Spermatophyta</taxon>
        <taxon>Magnoliopsida</taxon>
        <taxon>eudicotyledons</taxon>
        <taxon>Gunneridae</taxon>
        <taxon>Pentapetalae</taxon>
        <taxon>rosids</taxon>
        <taxon>malvids</taxon>
        <taxon>Myrtales</taxon>
        <taxon>Lythraceae</taxon>
        <taxon>Punica</taxon>
    </lineage>
</organism>